<evidence type="ECO:0000313" key="3">
    <source>
        <dbReference type="Proteomes" id="UP000023152"/>
    </source>
</evidence>
<protein>
    <submittedName>
        <fullName evidence="2">Uncharacterized protein</fullName>
    </submittedName>
</protein>
<keyword evidence="3" id="KW-1185">Reference proteome</keyword>
<proteinExistence type="predicted"/>
<dbReference type="Proteomes" id="UP000023152">
    <property type="component" value="Unassembled WGS sequence"/>
</dbReference>
<evidence type="ECO:0000256" key="1">
    <source>
        <dbReference type="SAM" id="MobiDB-lite"/>
    </source>
</evidence>
<feature type="compositionally biased region" description="Basic and acidic residues" evidence="1">
    <location>
        <begin position="16"/>
        <end position="26"/>
    </location>
</feature>
<gene>
    <name evidence="2" type="ORF">RFI_14960</name>
</gene>
<dbReference type="EMBL" id="ASPP01010897">
    <property type="protein sequence ID" value="ETO22240.1"/>
    <property type="molecule type" value="Genomic_DNA"/>
</dbReference>
<sequence length="110" mass="13451">MEKMKKKIKRRKRKKIEKEKKEEKIKKKEKYRKKSRKRYEKKMKISSNNSNSKYMIPRLQRLCFEKIVFVSLVGIIIRASEDFARQRHRLLQIYHQSRNGGQSGSDNKKH</sequence>
<organism evidence="2 3">
    <name type="scientific">Reticulomyxa filosa</name>
    <dbReference type="NCBI Taxonomy" id="46433"/>
    <lineage>
        <taxon>Eukaryota</taxon>
        <taxon>Sar</taxon>
        <taxon>Rhizaria</taxon>
        <taxon>Retaria</taxon>
        <taxon>Foraminifera</taxon>
        <taxon>Monothalamids</taxon>
        <taxon>Reticulomyxidae</taxon>
        <taxon>Reticulomyxa</taxon>
    </lineage>
</organism>
<reference evidence="2 3" key="1">
    <citation type="journal article" date="2013" name="Curr. Biol.">
        <title>The Genome of the Foraminiferan Reticulomyxa filosa.</title>
        <authorList>
            <person name="Glockner G."/>
            <person name="Hulsmann N."/>
            <person name="Schleicher M."/>
            <person name="Noegel A.A."/>
            <person name="Eichinger L."/>
            <person name="Gallinger C."/>
            <person name="Pawlowski J."/>
            <person name="Sierra R."/>
            <person name="Euteneuer U."/>
            <person name="Pillet L."/>
            <person name="Moustafa A."/>
            <person name="Platzer M."/>
            <person name="Groth M."/>
            <person name="Szafranski K."/>
            <person name="Schliwa M."/>
        </authorList>
    </citation>
    <scope>NUCLEOTIDE SEQUENCE [LARGE SCALE GENOMIC DNA]</scope>
</reference>
<dbReference type="AlphaFoldDB" id="X6N7H8"/>
<feature type="compositionally biased region" description="Basic residues" evidence="1">
    <location>
        <begin position="1"/>
        <end position="15"/>
    </location>
</feature>
<feature type="compositionally biased region" description="Basic residues" evidence="1">
    <location>
        <begin position="27"/>
        <end position="41"/>
    </location>
</feature>
<feature type="region of interest" description="Disordered" evidence="1">
    <location>
        <begin position="1"/>
        <end position="50"/>
    </location>
</feature>
<name>X6N7H8_RETFI</name>
<accession>X6N7H8</accession>
<comment type="caution">
    <text evidence="2">The sequence shown here is derived from an EMBL/GenBank/DDBJ whole genome shotgun (WGS) entry which is preliminary data.</text>
</comment>
<evidence type="ECO:0000313" key="2">
    <source>
        <dbReference type="EMBL" id="ETO22240.1"/>
    </source>
</evidence>